<dbReference type="GO" id="GO:0008237">
    <property type="term" value="F:metallopeptidase activity"/>
    <property type="evidence" value="ECO:0007669"/>
    <property type="project" value="UniProtKB-KW"/>
</dbReference>
<keyword evidence="11" id="KW-0482">Metalloprotease</keyword>
<dbReference type="KEGG" id="nve:5500993"/>
<evidence type="ECO:0000256" key="6">
    <source>
        <dbReference type="ARBA" id="ARBA00022723"/>
    </source>
</evidence>
<evidence type="ECO:0000256" key="13">
    <source>
        <dbReference type="ARBA" id="ARBA00023180"/>
    </source>
</evidence>
<feature type="binding site" evidence="15">
    <location>
        <position position="310"/>
    </location>
    <ligand>
        <name>Zn(2+)</name>
        <dbReference type="ChEBI" id="CHEBI:29105"/>
        <note>catalytic</note>
    </ligand>
</feature>
<evidence type="ECO:0000313" key="20">
    <source>
        <dbReference type="Proteomes" id="UP000001593"/>
    </source>
</evidence>
<keyword evidence="8 15" id="KW-0862">Zinc</keyword>
<dbReference type="SUPFAM" id="SSF63737">
    <property type="entry name" value="Leukotriene A4 hydrolase N-terminal domain"/>
    <property type="match status" value="1"/>
</dbReference>
<keyword evidence="9" id="KW-0735">Signal-anchor</keyword>
<dbReference type="Gene3D" id="1.10.390.10">
    <property type="entry name" value="Neutral Protease Domain 2"/>
    <property type="match status" value="1"/>
</dbReference>
<keyword evidence="13" id="KW-0325">Glycoprotein</keyword>
<evidence type="ECO:0000256" key="16">
    <source>
        <dbReference type="PIRSR" id="PIRSR634016-4"/>
    </source>
</evidence>
<feature type="domain" description="Aminopeptidase N-like N-terminal" evidence="18">
    <location>
        <begin position="13"/>
        <end position="199"/>
    </location>
</feature>
<dbReference type="InterPro" id="IPR045357">
    <property type="entry name" value="Aminopeptidase_N-like_N"/>
</dbReference>
<evidence type="ECO:0000259" key="18">
    <source>
        <dbReference type="Pfam" id="PF17900"/>
    </source>
</evidence>
<dbReference type="EMBL" id="DS470093">
    <property type="protein sequence ID" value="EDO30265.1"/>
    <property type="molecule type" value="Genomic_DNA"/>
</dbReference>
<feature type="binding site" evidence="15">
    <location>
        <position position="306"/>
    </location>
    <ligand>
        <name>Zn(2+)</name>
        <dbReference type="ChEBI" id="CHEBI:29105"/>
        <note>catalytic</note>
    </ligand>
</feature>
<comment type="cofactor">
    <cofactor evidence="15">
        <name>Zn(2+)</name>
        <dbReference type="ChEBI" id="CHEBI:29105"/>
    </cofactor>
    <text evidence="15">Binds 1 zinc ion per subunit.</text>
</comment>
<dbReference type="Pfam" id="PF17900">
    <property type="entry name" value="Peptidase_M1_N"/>
    <property type="match status" value="1"/>
</dbReference>
<keyword evidence="12" id="KW-0472">Membrane</keyword>
<feature type="active site" description="Proton acceptor" evidence="14">
    <location>
        <position position="307"/>
    </location>
</feature>
<dbReference type="GO" id="GO:0004177">
    <property type="term" value="F:aminopeptidase activity"/>
    <property type="evidence" value="ECO:0007669"/>
    <property type="project" value="UniProtKB-KW"/>
</dbReference>
<dbReference type="CDD" id="cd09601">
    <property type="entry name" value="M1_APN-Q_like"/>
    <property type="match status" value="1"/>
</dbReference>
<evidence type="ECO:0000256" key="9">
    <source>
        <dbReference type="ARBA" id="ARBA00022968"/>
    </source>
</evidence>
<dbReference type="InterPro" id="IPR014782">
    <property type="entry name" value="Peptidase_M1_dom"/>
</dbReference>
<dbReference type="InterPro" id="IPR027268">
    <property type="entry name" value="Peptidase_M4/M1_CTD_sf"/>
</dbReference>
<organism evidence="19 20">
    <name type="scientific">Nematostella vectensis</name>
    <name type="common">Starlet sea anemone</name>
    <dbReference type="NCBI Taxonomy" id="45351"/>
    <lineage>
        <taxon>Eukaryota</taxon>
        <taxon>Metazoa</taxon>
        <taxon>Cnidaria</taxon>
        <taxon>Anthozoa</taxon>
        <taxon>Hexacorallia</taxon>
        <taxon>Actiniaria</taxon>
        <taxon>Edwardsiidae</taxon>
        <taxon>Nematostella</taxon>
    </lineage>
</organism>
<feature type="non-terminal residue" evidence="19">
    <location>
        <position position="437"/>
    </location>
</feature>
<evidence type="ECO:0000256" key="3">
    <source>
        <dbReference type="ARBA" id="ARBA00022438"/>
    </source>
</evidence>
<dbReference type="MEROPS" id="M01.A24"/>
<evidence type="ECO:0000256" key="5">
    <source>
        <dbReference type="ARBA" id="ARBA00022692"/>
    </source>
</evidence>
<dbReference type="InterPro" id="IPR001930">
    <property type="entry name" value="Peptidase_M1"/>
</dbReference>
<keyword evidence="20" id="KW-1185">Reference proteome</keyword>
<gene>
    <name evidence="19" type="ORF">NEMVEDRAFT_v1g613</name>
</gene>
<keyword evidence="5" id="KW-0812">Transmembrane</keyword>
<dbReference type="GO" id="GO:0016020">
    <property type="term" value="C:membrane"/>
    <property type="evidence" value="ECO:0007669"/>
    <property type="project" value="UniProtKB-SubCell"/>
</dbReference>
<dbReference type="FunFam" id="2.60.40.1730:FF:000012">
    <property type="entry name" value="Aminopeptidase N"/>
    <property type="match status" value="1"/>
</dbReference>
<keyword evidence="10" id="KW-1133">Transmembrane helix</keyword>
<evidence type="ECO:0008006" key="21">
    <source>
        <dbReference type="Google" id="ProtNLM"/>
    </source>
</evidence>
<evidence type="ECO:0000256" key="4">
    <source>
        <dbReference type="ARBA" id="ARBA00022670"/>
    </source>
</evidence>
<evidence type="ECO:0000256" key="2">
    <source>
        <dbReference type="ARBA" id="ARBA00010136"/>
    </source>
</evidence>
<comment type="similarity">
    <text evidence="2">Belongs to the peptidase M1 family.</text>
</comment>
<dbReference type="Pfam" id="PF01433">
    <property type="entry name" value="Peptidase_M1"/>
    <property type="match status" value="1"/>
</dbReference>
<keyword evidence="6 15" id="KW-0479">Metal-binding</keyword>
<dbReference type="Proteomes" id="UP000001593">
    <property type="component" value="Unassembled WGS sequence"/>
</dbReference>
<dbReference type="InParanoid" id="A7T1A0"/>
<dbReference type="AlphaFoldDB" id="A7T1A0"/>
<proteinExistence type="inferred from homology"/>
<dbReference type="PRINTS" id="PR00756">
    <property type="entry name" value="ALADIPTASE"/>
</dbReference>
<evidence type="ECO:0000256" key="1">
    <source>
        <dbReference type="ARBA" id="ARBA00004606"/>
    </source>
</evidence>
<evidence type="ECO:0000259" key="17">
    <source>
        <dbReference type="Pfam" id="PF01433"/>
    </source>
</evidence>
<keyword evidence="7" id="KW-0378">Hydrolase</keyword>
<protein>
    <recommendedName>
        <fullName evidence="21">Aminopeptidase</fullName>
    </recommendedName>
</protein>
<dbReference type="PhylomeDB" id="A7T1A0"/>
<evidence type="ECO:0000256" key="10">
    <source>
        <dbReference type="ARBA" id="ARBA00022989"/>
    </source>
</evidence>
<dbReference type="InterPro" id="IPR042097">
    <property type="entry name" value="Aminopeptidase_N-like_N_sf"/>
</dbReference>
<evidence type="ECO:0000256" key="7">
    <source>
        <dbReference type="ARBA" id="ARBA00022801"/>
    </source>
</evidence>
<feature type="non-terminal residue" evidence="19">
    <location>
        <position position="1"/>
    </location>
</feature>
<keyword evidence="4" id="KW-0645">Protease</keyword>
<feature type="domain" description="Peptidase M1 membrane alanine aminopeptidase" evidence="17">
    <location>
        <begin position="235"/>
        <end position="437"/>
    </location>
</feature>
<evidence type="ECO:0000256" key="8">
    <source>
        <dbReference type="ARBA" id="ARBA00022833"/>
    </source>
</evidence>
<dbReference type="HOGENOM" id="CLU_003705_4_5_1"/>
<evidence type="ECO:0000313" key="19">
    <source>
        <dbReference type="EMBL" id="EDO30265.1"/>
    </source>
</evidence>
<keyword evidence="3" id="KW-0031">Aminopeptidase</keyword>
<dbReference type="PANTHER" id="PTHR11533:SF299">
    <property type="entry name" value="AMINOPEPTIDASE"/>
    <property type="match status" value="1"/>
</dbReference>
<dbReference type="InterPro" id="IPR050344">
    <property type="entry name" value="Peptidase_M1_aminopeptidases"/>
</dbReference>
<evidence type="ECO:0000256" key="14">
    <source>
        <dbReference type="PIRSR" id="PIRSR634016-1"/>
    </source>
</evidence>
<feature type="site" description="Transition state stabilizer" evidence="16">
    <location>
        <position position="392"/>
    </location>
</feature>
<sequence length="437" mass="49733">FPHKDIRLPKDVVPTKYTLTMHPVLSGKFDFTGKAAIDIKVVKNTKYIVLHSKKLKIKSYRLVNDKKENVKIARMLLNEKLEQLLLEPKQGLVKGQKFTIKLEFSGELSNKMAGFYKSSYKTRNGEVRNLATTQFESTDARAAFPCFDEPEFKAVFVISMIHEKGMRAISNMPQSKRVQMDDGNVLTRFKQSVKMSTYLVAFIVSDFESTEAETPNGTKVRVWAQKEALDSTKLALSVAKNVLSYYEKFFNIPYPLPKIDLVAVPDFAAGAMENWGLMTFREHYLLSNPLSASAADKQDVAIVVSHELAHQWFGNLVTMKWWNDLWLNEGFANYVEYMGTDHFAKDWKVLDQFVSETHQVALQVDSMANTHPISVPVTNPSQITEIFDAISYNKGSSVIRMLRNFLGDKAFQKGLEHYLKKHAYGNAEADDLWQALS</sequence>
<dbReference type="PANTHER" id="PTHR11533">
    <property type="entry name" value="PROTEASE M1 ZINC METALLOPROTEASE"/>
    <property type="match status" value="1"/>
</dbReference>
<feature type="binding site" evidence="15">
    <location>
        <position position="329"/>
    </location>
    <ligand>
        <name>Zn(2+)</name>
        <dbReference type="ChEBI" id="CHEBI:29105"/>
        <note>catalytic</note>
    </ligand>
</feature>
<evidence type="ECO:0000256" key="12">
    <source>
        <dbReference type="ARBA" id="ARBA00023136"/>
    </source>
</evidence>
<accession>A7T1A0</accession>
<dbReference type="eggNOG" id="KOG1046">
    <property type="taxonomic scope" value="Eukaryota"/>
</dbReference>
<dbReference type="FunFam" id="1.10.390.10:FF:000006">
    <property type="entry name" value="Puromycin-sensitive aminopeptidase"/>
    <property type="match status" value="1"/>
</dbReference>
<dbReference type="OMA" id="MDSFPLY"/>
<dbReference type="GO" id="GO:0006508">
    <property type="term" value="P:proteolysis"/>
    <property type="evidence" value="ECO:0007669"/>
    <property type="project" value="UniProtKB-KW"/>
</dbReference>
<name>A7T1A0_NEMVE</name>
<dbReference type="InterPro" id="IPR034016">
    <property type="entry name" value="M1_APN-typ"/>
</dbReference>
<evidence type="ECO:0000256" key="15">
    <source>
        <dbReference type="PIRSR" id="PIRSR634016-3"/>
    </source>
</evidence>
<evidence type="ECO:0000256" key="11">
    <source>
        <dbReference type="ARBA" id="ARBA00023049"/>
    </source>
</evidence>
<reference evidence="19 20" key="1">
    <citation type="journal article" date="2007" name="Science">
        <title>Sea anemone genome reveals ancestral eumetazoan gene repertoire and genomic organization.</title>
        <authorList>
            <person name="Putnam N.H."/>
            <person name="Srivastava M."/>
            <person name="Hellsten U."/>
            <person name="Dirks B."/>
            <person name="Chapman J."/>
            <person name="Salamov A."/>
            <person name="Terry A."/>
            <person name="Shapiro H."/>
            <person name="Lindquist E."/>
            <person name="Kapitonov V.V."/>
            <person name="Jurka J."/>
            <person name="Genikhovich G."/>
            <person name="Grigoriev I.V."/>
            <person name="Lucas S.M."/>
            <person name="Steele R.E."/>
            <person name="Finnerty J.R."/>
            <person name="Technau U."/>
            <person name="Martindale M.Q."/>
            <person name="Rokhsar D.S."/>
        </authorList>
    </citation>
    <scope>NUCLEOTIDE SEQUENCE [LARGE SCALE GENOMIC DNA]</scope>
    <source>
        <strain evidence="20">CH2 X CH6</strain>
    </source>
</reference>
<dbReference type="GO" id="GO:0008270">
    <property type="term" value="F:zinc ion binding"/>
    <property type="evidence" value="ECO:0007669"/>
    <property type="project" value="InterPro"/>
</dbReference>
<comment type="subcellular location">
    <subcellularLocation>
        <location evidence="1">Membrane</location>
        <topology evidence="1">Single-pass type II membrane protein</topology>
    </subcellularLocation>
</comment>
<dbReference type="Gene3D" id="2.60.40.1730">
    <property type="entry name" value="tricorn interacting facor f3 domain"/>
    <property type="match status" value="1"/>
</dbReference>
<dbReference type="SUPFAM" id="SSF55486">
    <property type="entry name" value="Metalloproteases ('zincins'), catalytic domain"/>
    <property type="match status" value="1"/>
</dbReference>